<protein>
    <recommendedName>
        <fullName evidence="6">SWIM-type domain-containing protein</fullName>
    </recommendedName>
</protein>
<feature type="compositionally biased region" description="Gly residues" evidence="5">
    <location>
        <begin position="698"/>
        <end position="710"/>
    </location>
</feature>
<dbReference type="InterPro" id="IPR007527">
    <property type="entry name" value="Znf_SWIM"/>
</dbReference>
<feature type="domain" description="SWIM-type" evidence="6">
    <location>
        <begin position="537"/>
        <end position="569"/>
    </location>
</feature>
<dbReference type="PROSITE" id="PS50966">
    <property type="entry name" value="ZF_SWIM"/>
    <property type="match status" value="1"/>
</dbReference>
<reference evidence="7 8" key="1">
    <citation type="journal article" date="2017" name="Nat. Commun.">
        <title>Genome assembly with in vitro proximity ligation data and whole-genome triplication in lettuce.</title>
        <authorList>
            <person name="Reyes-Chin-Wo S."/>
            <person name="Wang Z."/>
            <person name="Yang X."/>
            <person name="Kozik A."/>
            <person name="Arikit S."/>
            <person name="Song C."/>
            <person name="Xia L."/>
            <person name="Froenicke L."/>
            <person name="Lavelle D.O."/>
            <person name="Truco M.J."/>
            <person name="Xia R."/>
            <person name="Zhu S."/>
            <person name="Xu C."/>
            <person name="Xu H."/>
            <person name="Xu X."/>
            <person name="Cox K."/>
            <person name="Korf I."/>
            <person name="Meyers B.C."/>
            <person name="Michelmore R.W."/>
        </authorList>
    </citation>
    <scope>NUCLEOTIDE SEQUENCE [LARGE SCALE GENOMIC DNA]</scope>
    <source>
        <strain evidence="8">cv. Salinas</strain>
        <tissue evidence="7">Seedlings</tissue>
    </source>
</reference>
<evidence type="ECO:0000256" key="3">
    <source>
        <dbReference type="ARBA" id="ARBA00022833"/>
    </source>
</evidence>
<gene>
    <name evidence="7" type="ORF">LSAT_V11C500246690</name>
</gene>
<feature type="region of interest" description="Disordered" evidence="5">
    <location>
        <begin position="610"/>
        <end position="715"/>
    </location>
</feature>
<sequence>MTLTSNVEVEVYMEDLNVTDDESDGEEYVASTMDKTIWDPFLNDLVQGEVEWPDISSDDAEWTFSNEETDKGDNIGQIFWDQYLVHNPRIPWNKMEPHLGGKYESPEQFKLCLTNYAVANGYQLRFGKCDRSRILVRCGKKSDENKCPFRCWASWMGNELTWQVKSLEKKHVCARKYSLGSLITPGWIANHYLNDLIRNPKTKVKEMKADFLQNYSLKLSRGQCERARALAFTLIDGKLTDHYARIWDYGNEVLRSNPGSTVEIGVDVNPDAKYFKRIYICLKALKERWLKGCHKVIDLDGCFLKGKVKGELIAAIGRDGNNQIYPIAWAVVNFIELLQSDIETVEGNGVTLISDKHKEVMPHAEHRQCARHICANFYKRFSGEIYKTLFWEAAMSTTDQQFKNNMEKMKELNNDAYDDLMKRNPKTWCRSYFATDRACEAVENGVSESFNSAIVGARGKPLKTMLEEIRLHVMERFDAMKRSTNSWKTVVAPKILIKMKKWHKNMRYGLFPLYKLDCSMVIPSGPLLEVRNGYEGYMIDLTSWTCTCRLWVLSGLPCVHACATINHTHQNLLDYVSDWFKKEKYHLAYNTSIVPLNGNNLWVKTPYDKLLPPKERRMPGRPSVKRKRDQTEKRQSIQLFREGHNARTCKNEKVVPPSKEKKPPGRPKKPHSDEAPSKRPITSGGRGGRGPTRERGGRGSSVGRSGGKGGRSLIDKIFDSPTENEVINMFDNFEEDVFRAEMERGESSHMMQFPESQFDEGVPITQDDGVPETQFDVENANWEDQSHVVGGIAINVPIIREKFNPRKPSR</sequence>
<dbReference type="AlphaFoldDB" id="A0A9R1VCW8"/>
<evidence type="ECO:0000259" key="6">
    <source>
        <dbReference type="PROSITE" id="PS50966"/>
    </source>
</evidence>
<dbReference type="GO" id="GO:0008270">
    <property type="term" value="F:zinc ion binding"/>
    <property type="evidence" value="ECO:0007669"/>
    <property type="project" value="UniProtKB-KW"/>
</dbReference>
<keyword evidence="3" id="KW-0862">Zinc</keyword>
<dbReference type="Pfam" id="PF03108">
    <property type="entry name" value="DBD_Tnp_Mut"/>
    <property type="match status" value="1"/>
</dbReference>
<dbReference type="PANTHER" id="PTHR31973">
    <property type="entry name" value="POLYPROTEIN, PUTATIVE-RELATED"/>
    <property type="match status" value="1"/>
</dbReference>
<evidence type="ECO:0000256" key="2">
    <source>
        <dbReference type="ARBA" id="ARBA00022771"/>
    </source>
</evidence>
<dbReference type="EMBL" id="NBSK02000005">
    <property type="protein sequence ID" value="KAJ0202758.1"/>
    <property type="molecule type" value="Genomic_DNA"/>
</dbReference>
<evidence type="ECO:0000313" key="7">
    <source>
        <dbReference type="EMBL" id="KAJ0202758.1"/>
    </source>
</evidence>
<dbReference type="Proteomes" id="UP000235145">
    <property type="component" value="Unassembled WGS sequence"/>
</dbReference>
<dbReference type="PANTHER" id="PTHR31973:SF187">
    <property type="entry name" value="MUTATOR TRANSPOSASE MUDRA PROTEIN"/>
    <property type="match status" value="1"/>
</dbReference>
<keyword evidence="8" id="KW-1185">Reference proteome</keyword>
<keyword evidence="1" id="KW-0479">Metal-binding</keyword>
<dbReference type="SMART" id="SM00575">
    <property type="entry name" value="ZnF_PMZ"/>
    <property type="match status" value="1"/>
</dbReference>
<evidence type="ECO:0000256" key="1">
    <source>
        <dbReference type="ARBA" id="ARBA00022723"/>
    </source>
</evidence>
<evidence type="ECO:0000256" key="4">
    <source>
        <dbReference type="PROSITE-ProRule" id="PRU00325"/>
    </source>
</evidence>
<proteinExistence type="predicted"/>
<evidence type="ECO:0000313" key="8">
    <source>
        <dbReference type="Proteomes" id="UP000235145"/>
    </source>
</evidence>
<dbReference type="InterPro" id="IPR004332">
    <property type="entry name" value="Transposase_MuDR"/>
</dbReference>
<dbReference type="InterPro" id="IPR006564">
    <property type="entry name" value="Znf_PMZ"/>
</dbReference>
<evidence type="ECO:0000256" key="5">
    <source>
        <dbReference type="SAM" id="MobiDB-lite"/>
    </source>
</evidence>
<keyword evidence="2 4" id="KW-0863">Zinc-finger</keyword>
<dbReference type="Pfam" id="PF04434">
    <property type="entry name" value="SWIM"/>
    <property type="match status" value="1"/>
</dbReference>
<organism evidence="7 8">
    <name type="scientific">Lactuca sativa</name>
    <name type="common">Garden lettuce</name>
    <dbReference type="NCBI Taxonomy" id="4236"/>
    <lineage>
        <taxon>Eukaryota</taxon>
        <taxon>Viridiplantae</taxon>
        <taxon>Streptophyta</taxon>
        <taxon>Embryophyta</taxon>
        <taxon>Tracheophyta</taxon>
        <taxon>Spermatophyta</taxon>
        <taxon>Magnoliopsida</taxon>
        <taxon>eudicotyledons</taxon>
        <taxon>Gunneridae</taxon>
        <taxon>Pentapetalae</taxon>
        <taxon>asterids</taxon>
        <taxon>campanulids</taxon>
        <taxon>Asterales</taxon>
        <taxon>Asteraceae</taxon>
        <taxon>Cichorioideae</taxon>
        <taxon>Cichorieae</taxon>
        <taxon>Lactucinae</taxon>
        <taxon>Lactuca</taxon>
    </lineage>
</organism>
<comment type="caution">
    <text evidence="7">The sequence shown here is derived from an EMBL/GenBank/DDBJ whole genome shotgun (WGS) entry which is preliminary data.</text>
</comment>
<name>A0A9R1VCW8_LACSA</name>
<accession>A0A9R1VCW8</accession>
<feature type="compositionally biased region" description="Basic and acidic residues" evidence="5">
    <location>
        <begin position="629"/>
        <end position="663"/>
    </location>
</feature>